<organism evidence="1">
    <name type="scientific">mine drainage metagenome</name>
    <dbReference type="NCBI Taxonomy" id="410659"/>
    <lineage>
        <taxon>unclassified sequences</taxon>
        <taxon>metagenomes</taxon>
        <taxon>ecological metagenomes</taxon>
    </lineage>
</organism>
<name>A0A1J5Q0M5_9ZZZZ</name>
<accession>A0A1J5Q0M5</accession>
<proteinExistence type="predicted"/>
<sequence length="174" mass="19906">MHFIEKTLRKQGTNRTVNQTAGQCLKLTGSPFALEKAAWNLACCVRFFKVVNRQWKKILAGFTLGFGNHCGQNHRTVHVKHDRPTGLARDLASFHGDRVLTPLKGLGDFVEYRHKFLLNVESFAGDAGHLTQARNRQNRPRCHSRAIRARRLTRLWNDTASLGFCRLRSKKRLS</sequence>
<comment type="caution">
    <text evidence="1">The sequence shown here is derived from an EMBL/GenBank/DDBJ whole genome shotgun (WGS) entry which is preliminary data.</text>
</comment>
<reference evidence="1" key="1">
    <citation type="submission" date="2016-10" db="EMBL/GenBank/DDBJ databases">
        <title>Sequence of Gallionella enrichment culture.</title>
        <authorList>
            <person name="Poehlein A."/>
            <person name="Muehling M."/>
            <person name="Daniel R."/>
        </authorList>
    </citation>
    <scope>NUCLEOTIDE SEQUENCE</scope>
</reference>
<dbReference type="AlphaFoldDB" id="A0A1J5Q0M5"/>
<protein>
    <submittedName>
        <fullName evidence="1">Uncharacterized protein</fullName>
    </submittedName>
</protein>
<dbReference type="EMBL" id="MLJW01001763">
    <property type="protein sequence ID" value="OIQ76824.1"/>
    <property type="molecule type" value="Genomic_DNA"/>
</dbReference>
<gene>
    <name evidence="1" type="ORF">GALL_414880</name>
</gene>
<evidence type="ECO:0000313" key="1">
    <source>
        <dbReference type="EMBL" id="OIQ76824.1"/>
    </source>
</evidence>